<proteinExistence type="predicted"/>
<comment type="caution">
    <text evidence="1">The sequence shown here is derived from an EMBL/GenBank/DDBJ whole genome shotgun (WGS) entry which is preliminary data.</text>
</comment>
<evidence type="ECO:0000313" key="2">
    <source>
        <dbReference type="Proteomes" id="UP001163603"/>
    </source>
</evidence>
<dbReference type="Proteomes" id="UP001163603">
    <property type="component" value="Chromosome 12"/>
</dbReference>
<reference evidence="2" key="1">
    <citation type="journal article" date="2023" name="G3 (Bethesda)">
        <title>Genome assembly and association tests identify interacting loci associated with vigor, precocity, and sex in interspecific pistachio rootstocks.</title>
        <authorList>
            <person name="Palmer W."/>
            <person name="Jacygrad E."/>
            <person name="Sagayaradj S."/>
            <person name="Cavanaugh K."/>
            <person name="Han R."/>
            <person name="Bertier L."/>
            <person name="Beede B."/>
            <person name="Kafkas S."/>
            <person name="Golino D."/>
            <person name="Preece J."/>
            <person name="Michelmore R."/>
        </authorList>
    </citation>
    <scope>NUCLEOTIDE SEQUENCE [LARGE SCALE GENOMIC DNA]</scope>
</reference>
<protein>
    <submittedName>
        <fullName evidence="1">Uncharacterized protein</fullName>
    </submittedName>
</protein>
<gene>
    <name evidence="1" type="ORF">Pint_11776</name>
</gene>
<accession>A0ACC0XKP2</accession>
<organism evidence="1 2">
    <name type="scientific">Pistacia integerrima</name>
    <dbReference type="NCBI Taxonomy" id="434235"/>
    <lineage>
        <taxon>Eukaryota</taxon>
        <taxon>Viridiplantae</taxon>
        <taxon>Streptophyta</taxon>
        <taxon>Embryophyta</taxon>
        <taxon>Tracheophyta</taxon>
        <taxon>Spermatophyta</taxon>
        <taxon>Magnoliopsida</taxon>
        <taxon>eudicotyledons</taxon>
        <taxon>Gunneridae</taxon>
        <taxon>Pentapetalae</taxon>
        <taxon>rosids</taxon>
        <taxon>malvids</taxon>
        <taxon>Sapindales</taxon>
        <taxon>Anacardiaceae</taxon>
        <taxon>Pistacia</taxon>
    </lineage>
</organism>
<keyword evidence="2" id="KW-1185">Reference proteome</keyword>
<dbReference type="EMBL" id="CM047747">
    <property type="protein sequence ID" value="KAJ0018782.1"/>
    <property type="molecule type" value="Genomic_DNA"/>
</dbReference>
<sequence length="246" mass="27132">MHSFGYRANALLTFAVTIVALMCDIASFSENLNTPSLTAEIQQGLSVSTAVFDGVKHLIAFGGYNGKYNNEDTHLLLTGGLEKIFHILDLNRPDAPPREVDRSPGSVRTDMGGVRLWDVGSGKMVQTLEPNSSVTSAEVSQDGRYITTADGSILKLWDANQREKSFGIVSRRSQRKILGSEKRSMKLTVLMVNCPRSALDDTITFCLLRTPICPRSTGNREIKNLQIGAIDFHELLDIPQVRMVSF</sequence>
<evidence type="ECO:0000313" key="1">
    <source>
        <dbReference type="EMBL" id="KAJ0018782.1"/>
    </source>
</evidence>
<name>A0ACC0XKP2_9ROSI</name>